<evidence type="ECO:0000256" key="3">
    <source>
        <dbReference type="ARBA" id="ARBA00022475"/>
    </source>
</evidence>
<gene>
    <name evidence="14" type="ORF">GTW23_07000</name>
</gene>
<comment type="similarity">
    <text evidence="2">Belongs to the UPF0053 family. Hemolysin C subfamily.</text>
</comment>
<keyword evidence="7 9" id="KW-0129">CBS domain</keyword>
<dbReference type="SUPFAM" id="SSF56176">
    <property type="entry name" value="FAD-binding/transporter-associated domain-like"/>
    <property type="match status" value="1"/>
</dbReference>
<dbReference type="InterPro" id="IPR000644">
    <property type="entry name" value="CBS_dom"/>
</dbReference>
<dbReference type="InterPro" id="IPR005170">
    <property type="entry name" value="Transptr-assoc_dom"/>
</dbReference>
<dbReference type="CDD" id="cd04590">
    <property type="entry name" value="CBS_pair_CorC_HlyC_assoc"/>
    <property type="match status" value="1"/>
</dbReference>
<sequence length="431" mass="46340">MFIEIAIVIVLILINGVLAMSELAVVSSRPVRLKLLADQGSTGAATALRLAEDPGRFLSTVQIGITLVGVLSGAFSGATLGARLADWLEARGLTDVMADALGVGSVVLAITYLSLIVGELVPKQIALRAPEAVAAKVAPAMAMLSRVALPLVWLLNASGKAVLALLGQKGETNQRMTDEEVRSVLAEAQSAGVIETAESEMISGVMRLADRTARGLMTPRREVEVIDIEDDPADIREQLRNSNRTRLPVRNGPTDEIIGVIFVKDALDAFLQGANLDVRSLMRDAPVVSDRSGAMDVIGSLRKSPSHMVLVYDEYGHFEGVISSGDVLEAITGVFREDTTEEAAMLEREDGSFLVSGWMPIDEFADEMGFSLDKDFDYETVAGFAIDEMKRLPALGESFTAKGWRFEIIDLDGRRIDKLLVSKAPDSPNVA</sequence>
<keyword evidence="8 10" id="KW-0472">Membrane</keyword>
<keyword evidence="6 10" id="KW-1133">Transmembrane helix</keyword>
<evidence type="ECO:0000256" key="5">
    <source>
        <dbReference type="ARBA" id="ARBA00022737"/>
    </source>
</evidence>
<evidence type="ECO:0000256" key="2">
    <source>
        <dbReference type="ARBA" id="ARBA00006446"/>
    </source>
</evidence>
<keyword evidence="4 10" id="KW-0812">Transmembrane</keyword>
<evidence type="ECO:0000313" key="15">
    <source>
        <dbReference type="Proteomes" id="UP001320715"/>
    </source>
</evidence>
<dbReference type="InterPro" id="IPR002550">
    <property type="entry name" value="CNNM"/>
</dbReference>
<evidence type="ECO:0000259" key="13">
    <source>
        <dbReference type="PROSITE" id="PS51846"/>
    </source>
</evidence>
<dbReference type="Gene3D" id="3.10.580.10">
    <property type="entry name" value="CBS-domain"/>
    <property type="match status" value="1"/>
</dbReference>
<feature type="domain" description="CNNM transmembrane" evidence="13">
    <location>
        <begin position="1"/>
        <end position="198"/>
    </location>
</feature>
<dbReference type="EMBL" id="JAAAML010000001">
    <property type="protein sequence ID" value="MCO6407921.1"/>
    <property type="molecule type" value="Genomic_DNA"/>
</dbReference>
<dbReference type="PANTHER" id="PTHR43099">
    <property type="entry name" value="UPF0053 PROTEIN YRKA"/>
    <property type="match status" value="1"/>
</dbReference>
<dbReference type="SUPFAM" id="SSF54631">
    <property type="entry name" value="CBS-domain pair"/>
    <property type="match status" value="1"/>
</dbReference>
<dbReference type="InterPro" id="IPR016169">
    <property type="entry name" value="FAD-bd_PCMH_sub2"/>
</dbReference>
<comment type="caution">
    <text evidence="14">The sequence shown here is derived from an EMBL/GenBank/DDBJ whole genome shotgun (WGS) entry which is preliminary data.</text>
</comment>
<dbReference type="Pfam" id="PF01595">
    <property type="entry name" value="CNNM"/>
    <property type="match status" value="1"/>
</dbReference>
<feature type="domain" description="CBS" evidence="12">
    <location>
        <begin position="281"/>
        <end position="339"/>
    </location>
</feature>
<comment type="subcellular location">
    <subcellularLocation>
        <location evidence="1">Cell membrane</location>
        <topology evidence="1">Multi-pass membrane protein</topology>
    </subcellularLocation>
</comment>
<evidence type="ECO:0000256" key="4">
    <source>
        <dbReference type="ARBA" id="ARBA00022692"/>
    </source>
</evidence>
<feature type="transmembrane region" description="Helical" evidence="11">
    <location>
        <begin position="100"/>
        <end position="121"/>
    </location>
</feature>
<evidence type="ECO:0000256" key="8">
    <source>
        <dbReference type="ARBA" id="ARBA00023136"/>
    </source>
</evidence>
<organism evidence="14 15">
    <name type="scientific">Hoeflea alexandrii</name>
    <dbReference type="NCBI Taxonomy" id="288436"/>
    <lineage>
        <taxon>Bacteria</taxon>
        <taxon>Pseudomonadati</taxon>
        <taxon>Pseudomonadota</taxon>
        <taxon>Alphaproteobacteria</taxon>
        <taxon>Hyphomicrobiales</taxon>
        <taxon>Rhizobiaceae</taxon>
        <taxon>Hoeflea</taxon>
    </lineage>
</organism>
<evidence type="ECO:0000256" key="9">
    <source>
        <dbReference type="PROSITE-ProRule" id="PRU00703"/>
    </source>
</evidence>
<dbReference type="InterPro" id="IPR051676">
    <property type="entry name" value="UPF0053_domain"/>
</dbReference>
<evidence type="ECO:0000259" key="12">
    <source>
        <dbReference type="PROSITE" id="PS51371"/>
    </source>
</evidence>
<dbReference type="RefSeq" id="WP_252915197.1">
    <property type="nucleotide sequence ID" value="NZ_JAAAML010000001.1"/>
</dbReference>
<feature type="domain" description="CBS" evidence="12">
    <location>
        <begin position="217"/>
        <end position="278"/>
    </location>
</feature>
<dbReference type="InterPro" id="IPR044751">
    <property type="entry name" value="Ion_transp-like_CBS"/>
</dbReference>
<dbReference type="InterPro" id="IPR036318">
    <property type="entry name" value="FAD-bd_PCMH-like_sf"/>
</dbReference>
<proteinExistence type="inferred from homology"/>
<accession>A0ABT1CP02</accession>
<evidence type="ECO:0000256" key="1">
    <source>
        <dbReference type="ARBA" id="ARBA00004651"/>
    </source>
</evidence>
<evidence type="ECO:0000256" key="6">
    <source>
        <dbReference type="ARBA" id="ARBA00022989"/>
    </source>
</evidence>
<dbReference type="InterPro" id="IPR046342">
    <property type="entry name" value="CBS_dom_sf"/>
</dbReference>
<name>A0ABT1CP02_9HYPH</name>
<feature type="transmembrane region" description="Helical" evidence="11">
    <location>
        <begin position="6"/>
        <end position="26"/>
    </location>
</feature>
<feature type="transmembrane region" description="Helical" evidence="11">
    <location>
        <begin position="57"/>
        <end position="80"/>
    </location>
</feature>
<evidence type="ECO:0000256" key="11">
    <source>
        <dbReference type="SAM" id="Phobius"/>
    </source>
</evidence>
<reference evidence="14 15" key="1">
    <citation type="submission" date="2020-01" db="EMBL/GenBank/DDBJ databases">
        <title>Genomes of bacteria type strains.</title>
        <authorList>
            <person name="Chen J."/>
            <person name="Zhu S."/>
            <person name="Yang J."/>
        </authorList>
    </citation>
    <scope>NUCLEOTIDE SEQUENCE [LARGE SCALE GENOMIC DNA]</scope>
    <source>
        <strain evidence="14 15">DSM 16655</strain>
    </source>
</reference>
<feature type="transmembrane region" description="Helical" evidence="11">
    <location>
        <begin position="133"/>
        <end position="155"/>
    </location>
</feature>
<dbReference type="SMART" id="SM01091">
    <property type="entry name" value="CorC_HlyC"/>
    <property type="match status" value="1"/>
</dbReference>
<keyword evidence="3" id="KW-1003">Cell membrane</keyword>
<dbReference type="Gene3D" id="3.30.465.10">
    <property type="match status" value="1"/>
</dbReference>
<dbReference type="PROSITE" id="PS51846">
    <property type="entry name" value="CNNM"/>
    <property type="match status" value="1"/>
</dbReference>
<protein>
    <submittedName>
        <fullName evidence="14">DUF21 domain-containing protein</fullName>
    </submittedName>
</protein>
<evidence type="ECO:0000256" key="7">
    <source>
        <dbReference type="ARBA" id="ARBA00023122"/>
    </source>
</evidence>
<dbReference type="Proteomes" id="UP001320715">
    <property type="component" value="Unassembled WGS sequence"/>
</dbReference>
<evidence type="ECO:0000256" key="10">
    <source>
        <dbReference type="PROSITE-ProRule" id="PRU01193"/>
    </source>
</evidence>
<dbReference type="PANTHER" id="PTHR43099:SF5">
    <property type="entry name" value="HLYC_CORC FAMILY TRANSPORTER"/>
    <property type="match status" value="1"/>
</dbReference>
<keyword evidence="15" id="KW-1185">Reference proteome</keyword>
<dbReference type="PROSITE" id="PS51371">
    <property type="entry name" value="CBS"/>
    <property type="match status" value="2"/>
</dbReference>
<keyword evidence="5" id="KW-0677">Repeat</keyword>
<dbReference type="Pfam" id="PF00571">
    <property type="entry name" value="CBS"/>
    <property type="match status" value="2"/>
</dbReference>
<evidence type="ECO:0000313" key="14">
    <source>
        <dbReference type="EMBL" id="MCO6407921.1"/>
    </source>
</evidence>
<dbReference type="Pfam" id="PF03471">
    <property type="entry name" value="CorC_HlyC"/>
    <property type="match status" value="1"/>
</dbReference>